<protein>
    <submittedName>
        <fullName evidence="2">DJ-1/PfpI family protein</fullName>
    </submittedName>
</protein>
<dbReference type="SUPFAM" id="SSF52317">
    <property type="entry name" value="Class I glutamine amidotransferase-like"/>
    <property type="match status" value="1"/>
</dbReference>
<evidence type="ECO:0000259" key="1">
    <source>
        <dbReference type="Pfam" id="PF01965"/>
    </source>
</evidence>
<dbReference type="Gene3D" id="3.40.50.880">
    <property type="match status" value="1"/>
</dbReference>
<dbReference type="CDD" id="cd03139">
    <property type="entry name" value="GATase1_PfpI_2"/>
    <property type="match status" value="1"/>
</dbReference>
<sequence>MDDTKETIPEKRNVKPDGSKYTIKELENMTHDELMALTYEAPRDTIFTIGILLYDGYFSLDAMGPHSVFSSMYPAKTFFIAKEKGLIQSNNGLKTQVDTTIAEVKHLDILVVPGGTADTYRATKDQKLLNWIRQIDQNSKYTTSVCTGAWILGAAGLLKGKKATTNWYDAENKLKGYGATFVNKRYTNDGKYWTSAGVSAGIDMSLALVDHTMGRNYADFVMLNLEYDPAPPFEGGSPEKTDPVVTYMTKKMYDFYIEPVIKELNP</sequence>
<dbReference type="Pfam" id="PF01965">
    <property type="entry name" value="DJ-1_PfpI"/>
    <property type="match status" value="1"/>
</dbReference>
<organism evidence="2 3">
    <name type="scientific">Costertonia aggregata</name>
    <dbReference type="NCBI Taxonomy" id="343403"/>
    <lineage>
        <taxon>Bacteria</taxon>
        <taxon>Pseudomonadati</taxon>
        <taxon>Bacteroidota</taxon>
        <taxon>Flavobacteriia</taxon>
        <taxon>Flavobacteriales</taxon>
        <taxon>Flavobacteriaceae</taxon>
        <taxon>Costertonia</taxon>
    </lineage>
</organism>
<dbReference type="KEGG" id="cagg:HYG79_09755"/>
<evidence type="ECO:0000313" key="3">
    <source>
        <dbReference type="Proteomes" id="UP000509302"/>
    </source>
</evidence>
<dbReference type="EMBL" id="CP058595">
    <property type="protein sequence ID" value="QLG47255.1"/>
    <property type="molecule type" value="Genomic_DNA"/>
</dbReference>
<dbReference type="InterPro" id="IPR029062">
    <property type="entry name" value="Class_I_gatase-like"/>
</dbReference>
<dbReference type="Proteomes" id="UP000509302">
    <property type="component" value="Chromosome"/>
</dbReference>
<dbReference type="PANTHER" id="PTHR43130:SF2">
    <property type="entry name" value="DJ-1_PFPI DOMAIN-CONTAINING PROTEIN"/>
    <property type="match status" value="1"/>
</dbReference>
<proteinExistence type="predicted"/>
<dbReference type="PANTHER" id="PTHR43130">
    <property type="entry name" value="ARAC-FAMILY TRANSCRIPTIONAL REGULATOR"/>
    <property type="match status" value="1"/>
</dbReference>
<evidence type="ECO:0000313" key="2">
    <source>
        <dbReference type="EMBL" id="QLG47255.1"/>
    </source>
</evidence>
<reference evidence="2 3" key="1">
    <citation type="journal article" date="2006" name="Int. J. Syst. Evol. Microbiol.">
        <title>Costertonia aggregata gen. nov., sp. nov., a mesophilic marine bacterium of the family Flavobacteriaceae, isolated from a mature biofilm.</title>
        <authorList>
            <person name="Kwon K.K."/>
            <person name="Lee Y.K."/>
            <person name="Lee H.K."/>
        </authorList>
    </citation>
    <scope>NUCLEOTIDE SEQUENCE [LARGE SCALE GENOMIC DNA]</scope>
    <source>
        <strain evidence="2 3">KCCM 42265</strain>
    </source>
</reference>
<dbReference type="InterPro" id="IPR002818">
    <property type="entry name" value="DJ-1/PfpI"/>
</dbReference>
<feature type="domain" description="DJ-1/PfpI" evidence="1">
    <location>
        <begin position="50"/>
        <end position="210"/>
    </location>
</feature>
<dbReference type="InterPro" id="IPR052158">
    <property type="entry name" value="INH-QAR"/>
</dbReference>
<accession>A0A7H9AWF5</accession>
<keyword evidence="3" id="KW-1185">Reference proteome</keyword>
<dbReference type="AlphaFoldDB" id="A0A7H9AWF5"/>
<name>A0A7H9AWF5_9FLAO</name>
<gene>
    <name evidence="2" type="ORF">HYG79_09755</name>
</gene>
<dbReference type="GO" id="GO:0006355">
    <property type="term" value="P:regulation of DNA-templated transcription"/>
    <property type="evidence" value="ECO:0007669"/>
    <property type="project" value="TreeGrafter"/>
</dbReference>